<feature type="domain" description="Cytochrome b5 heme-binding" evidence="2">
    <location>
        <begin position="141"/>
        <end position="219"/>
    </location>
</feature>
<reference evidence="3 4" key="1">
    <citation type="submission" date="2024-11" db="EMBL/GenBank/DDBJ databases">
        <title>Adaptive evolution of stress response genes in parasites aligns with host niche diversity.</title>
        <authorList>
            <person name="Hahn C."/>
            <person name="Resl P."/>
        </authorList>
    </citation>
    <scope>NUCLEOTIDE SEQUENCE [LARGE SCALE GENOMIC DNA]</scope>
    <source>
        <strain evidence="3">EGGRZ-B1_66</strain>
        <tissue evidence="3">Body</tissue>
    </source>
</reference>
<accession>A0ABD2QHQ0</accession>
<evidence type="ECO:0000259" key="2">
    <source>
        <dbReference type="SMART" id="SM01117"/>
    </source>
</evidence>
<dbReference type="EMBL" id="JBJKFK010000196">
    <property type="protein sequence ID" value="KAL3318852.1"/>
    <property type="molecule type" value="Genomic_DNA"/>
</dbReference>
<evidence type="ECO:0000313" key="4">
    <source>
        <dbReference type="Proteomes" id="UP001626550"/>
    </source>
</evidence>
<organism evidence="3 4">
    <name type="scientific">Cichlidogyrus casuarinus</name>
    <dbReference type="NCBI Taxonomy" id="1844966"/>
    <lineage>
        <taxon>Eukaryota</taxon>
        <taxon>Metazoa</taxon>
        <taxon>Spiralia</taxon>
        <taxon>Lophotrochozoa</taxon>
        <taxon>Platyhelminthes</taxon>
        <taxon>Monogenea</taxon>
        <taxon>Monopisthocotylea</taxon>
        <taxon>Dactylogyridea</taxon>
        <taxon>Ancyrocephalidae</taxon>
        <taxon>Cichlidogyrus</taxon>
    </lineage>
</organism>
<dbReference type="PANTHER" id="PTHR10281:SF106">
    <property type="entry name" value="IP06960P-RELATED"/>
    <property type="match status" value="1"/>
</dbReference>
<evidence type="ECO:0000313" key="3">
    <source>
        <dbReference type="EMBL" id="KAL3318852.1"/>
    </source>
</evidence>
<name>A0ABD2QHQ0_9PLAT</name>
<dbReference type="Proteomes" id="UP001626550">
    <property type="component" value="Unassembled WGS sequence"/>
</dbReference>
<comment type="caution">
    <text evidence="3">The sequence shown here is derived from an EMBL/GenBank/DDBJ whole genome shotgun (WGS) entry which is preliminary data.</text>
</comment>
<sequence length="252" mass="29086">MTGRAIRNWQKQKQLESVSLAGNLFDELHNHLFREILGFWSKFKEDYLIDSVFSTSINSSLNWLGTAGIVSKFANELEKRMDNFHKYQAKQPHSLLPAIPKHSMVTAISCTLSDGLCWKLWKCIPPKRSKPMLPKLLCRDFTIDELLEFDGSNAEGRVLVGVNAFVFDVTNDPDDIYGEYVDEPAVYDDLVDMTTEEMKNLREWERQFRKKYNCVGRLLAPGETHSVYAQDDCFENLNKSDTTTEEELKKRS</sequence>
<evidence type="ECO:0000256" key="1">
    <source>
        <dbReference type="ARBA" id="ARBA00038357"/>
    </source>
</evidence>
<dbReference type="InterPro" id="IPR050577">
    <property type="entry name" value="MAPR/NEUFC/NENF-like"/>
</dbReference>
<keyword evidence="3" id="KW-0675">Receptor</keyword>
<dbReference type="AlphaFoldDB" id="A0ABD2QHQ0"/>
<protein>
    <submittedName>
        <fullName evidence="3">Progesterone receptor membrane component 2</fullName>
    </submittedName>
</protein>
<proteinExistence type="inferred from homology"/>
<comment type="similarity">
    <text evidence="1">Belongs to the cytochrome b5 family. MAPR subfamily.</text>
</comment>
<dbReference type="Gene3D" id="3.10.120.10">
    <property type="entry name" value="Cytochrome b5-like heme/steroid binding domain"/>
    <property type="match status" value="2"/>
</dbReference>
<dbReference type="SUPFAM" id="SSF55856">
    <property type="entry name" value="Cytochrome b5-like heme/steroid binding domain"/>
    <property type="match status" value="1"/>
</dbReference>
<dbReference type="PANTHER" id="PTHR10281">
    <property type="entry name" value="MEMBRANE-ASSOCIATED PROGESTERONE RECEPTOR COMPONENT-RELATED"/>
    <property type="match status" value="1"/>
</dbReference>
<dbReference type="InterPro" id="IPR036400">
    <property type="entry name" value="Cyt_B5-like_heme/steroid_sf"/>
</dbReference>
<dbReference type="SMART" id="SM01117">
    <property type="entry name" value="Cyt-b5"/>
    <property type="match status" value="1"/>
</dbReference>
<dbReference type="InterPro" id="IPR001199">
    <property type="entry name" value="Cyt_B5-like_heme/steroid-bd"/>
</dbReference>
<keyword evidence="4" id="KW-1185">Reference proteome</keyword>
<gene>
    <name evidence="3" type="primary">PGRMC2</name>
    <name evidence="3" type="ORF">Ciccas_002481</name>
</gene>